<dbReference type="AlphaFoldDB" id="A0A8H7UII6"/>
<comment type="caution">
    <text evidence="1">The sequence shown here is derived from an EMBL/GenBank/DDBJ whole genome shotgun (WGS) entry which is preliminary data.</text>
</comment>
<sequence length="80" mass="9069">MIKLKKKPKVERTIIILAVRSSPIDIPTVRTDAEPLLDSRPRDRIPWPAWLIDKCEESTAAAAEDDSPEDDDNVFVIEDL</sequence>
<evidence type="ECO:0000313" key="2">
    <source>
        <dbReference type="Proteomes" id="UP000612746"/>
    </source>
</evidence>
<proteinExistence type="predicted"/>
<dbReference type="EMBL" id="JAEPRA010000003">
    <property type="protein sequence ID" value="KAG2187161.1"/>
    <property type="molecule type" value="Genomic_DNA"/>
</dbReference>
<reference evidence="1" key="1">
    <citation type="submission" date="2020-12" db="EMBL/GenBank/DDBJ databases">
        <title>Metabolic potential, ecology and presence of endohyphal bacteria is reflected in genomic diversity of Mucoromycotina.</title>
        <authorList>
            <person name="Muszewska A."/>
            <person name="Okrasinska A."/>
            <person name="Steczkiewicz K."/>
            <person name="Drgas O."/>
            <person name="Orlowska M."/>
            <person name="Perlinska-Lenart U."/>
            <person name="Aleksandrzak-Piekarczyk T."/>
            <person name="Szatraj K."/>
            <person name="Zielenkiewicz U."/>
            <person name="Pilsyk S."/>
            <person name="Malc E."/>
            <person name="Mieczkowski P."/>
            <person name="Kruszewska J.S."/>
            <person name="Biernat P."/>
            <person name="Pawlowska J."/>
        </authorList>
    </citation>
    <scope>NUCLEOTIDE SEQUENCE</scope>
    <source>
        <strain evidence="1">WA0000051536</strain>
    </source>
</reference>
<dbReference type="Proteomes" id="UP000612746">
    <property type="component" value="Unassembled WGS sequence"/>
</dbReference>
<protein>
    <submittedName>
        <fullName evidence="1">Uncharacterized protein</fullName>
    </submittedName>
</protein>
<dbReference type="OrthoDB" id="10338103at2759"/>
<gene>
    <name evidence="1" type="ORF">INT44_004831</name>
</gene>
<keyword evidence="2" id="KW-1185">Reference proteome</keyword>
<name>A0A8H7UII6_9FUNG</name>
<accession>A0A8H7UII6</accession>
<organism evidence="1 2">
    <name type="scientific">Umbelopsis vinacea</name>
    <dbReference type="NCBI Taxonomy" id="44442"/>
    <lineage>
        <taxon>Eukaryota</taxon>
        <taxon>Fungi</taxon>
        <taxon>Fungi incertae sedis</taxon>
        <taxon>Mucoromycota</taxon>
        <taxon>Mucoromycotina</taxon>
        <taxon>Umbelopsidomycetes</taxon>
        <taxon>Umbelopsidales</taxon>
        <taxon>Umbelopsidaceae</taxon>
        <taxon>Umbelopsis</taxon>
    </lineage>
</organism>
<evidence type="ECO:0000313" key="1">
    <source>
        <dbReference type="EMBL" id="KAG2187161.1"/>
    </source>
</evidence>